<dbReference type="InterPro" id="IPR000160">
    <property type="entry name" value="GGDEF_dom"/>
</dbReference>
<dbReference type="EMBL" id="JBBBON010000019">
    <property type="protein sequence ID" value="MEI7104188.1"/>
    <property type="molecule type" value="Genomic_DNA"/>
</dbReference>
<reference evidence="3" key="1">
    <citation type="submission" date="2017-12" db="EMBL/GenBank/DDBJ databases">
        <title>First report on the novel genomospecies/subspecies of Pectobacterium carotovorum in Russia.</title>
        <authorList>
            <person name="Shirshikov F.V."/>
            <person name="Miroshnikov K."/>
            <person name="Toshakov S.V."/>
            <person name="Kabanova A.P."/>
            <person name="Barannik A.P."/>
            <person name="Shneider M."/>
            <person name="Ignatov A.N."/>
            <person name="Miroshnikov K.A."/>
        </authorList>
    </citation>
    <scope>NUCLEOTIDE SEQUENCE [LARGE SCALE GENOMIC DNA]</scope>
    <source>
        <strain evidence="3">F131</strain>
    </source>
</reference>
<sequence length="122" mass="13668">MLVSSGLDNTILISFFVIHTVAVGKTENILGLALGNAIRKSDYGIRLGGDEFCLVLIDYSLTKSRDVIARAQEYLLTIDKEKLVAFSWGAHQLHQGDTLEVAMLKADELLYQHKPSKYEERK</sequence>
<keyword evidence="3" id="KW-0808">Transferase</keyword>
<evidence type="ECO:0000313" key="2">
    <source>
        <dbReference type="EMBL" id="MEI7104188.1"/>
    </source>
</evidence>
<evidence type="ECO:0000313" key="4">
    <source>
        <dbReference type="Proteomes" id="UP001313132"/>
    </source>
</evidence>
<name>A0A855MQ30_9GAMM</name>
<accession>A0A855MQ30</accession>
<dbReference type="GeneID" id="93389683"/>
<proteinExistence type="predicted"/>
<dbReference type="Gene3D" id="3.30.70.270">
    <property type="match status" value="1"/>
</dbReference>
<dbReference type="AlphaFoldDB" id="A0A855MQ30"/>
<keyword evidence="3" id="KW-0548">Nucleotidyltransferase</keyword>
<dbReference type="EC" id="2.7.7.65" evidence="2 3"/>
<dbReference type="SUPFAM" id="SSF55073">
    <property type="entry name" value="Nucleotide cyclase"/>
    <property type="match status" value="1"/>
</dbReference>
<evidence type="ECO:0000313" key="3">
    <source>
        <dbReference type="EMBL" id="POY50851.1"/>
    </source>
</evidence>
<comment type="caution">
    <text evidence="3">The sequence shown here is derived from an EMBL/GenBank/DDBJ whole genome shotgun (WGS) entry which is preliminary data.</text>
</comment>
<dbReference type="EMBL" id="PDVW01000005">
    <property type="protein sequence ID" value="POY50851.1"/>
    <property type="molecule type" value="Genomic_DNA"/>
</dbReference>
<feature type="domain" description="GGDEF" evidence="1">
    <location>
        <begin position="31"/>
        <end position="117"/>
    </location>
</feature>
<keyword evidence="4" id="KW-1185">Reference proteome</keyword>
<organism evidence="3">
    <name type="scientific">Pectobacterium versatile</name>
    <dbReference type="NCBI Taxonomy" id="2488639"/>
    <lineage>
        <taxon>Bacteria</taxon>
        <taxon>Pseudomonadati</taxon>
        <taxon>Pseudomonadota</taxon>
        <taxon>Gammaproteobacteria</taxon>
        <taxon>Enterobacterales</taxon>
        <taxon>Pectobacteriaceae</taxon>
        <taxon>Pectobacterium</taxon>
    </lineage>
</organism>
<dbReference type="Proteomes" id="UP001313132">
    <property type="component" value="Unassembled WGS sequence"/>
</dbReference>
<gene>
    <name evidence="3" type="primary">yeaJ</name>
    <name evidence="3" type="ORF">F131LOC_01379</name>
    <name evidence="2" type="ORF">WCT63_17220</name>
</gene>
<dbReference type="InterPro" id="IPR029787">
    <property type="entry name" value="Nucleotide_cyclase"/>
</dbReference>
<evidence type="ECO:0000259" key="1">
    <source>
        <dbReference type="Pfam" id="PF00990"/>
    </source>
</evidence>
<dbReference type="InterPro" id="IPR043128">
    <property type="entry name" value="Rev_trsase/Diguanyl_cyclase"/>
</dbReference>
<dbReference type="RefSeq" id="WP_039492676.1">
    <property type="nucleotide sequence ID" value="NZ_BGPS01000054.1"/>
</dbReference>
<reference evidence="2 4" key="2">
    <citation type="submission" date="2024-03" db="EMBL/GenBank/DDBJ databases">
        <title>Analysis of soft rot Pectobacteriaceae population diversity in US potato growing regions between 2016 and 2022.</title>
        <authorList>
            <person name="Ma X."/>
            <person name="Zhang X."/>
            <person name="Stodghill P."/>
            <person name="Rioux R."/>
            <person name="Babler B."/>
            <person name="Shrestha S."/>
            <person name="Babler B."/>
            <person name="Rivedal H."/>
            <person name="Frost K."/>
            <person name="Hao J."/>
            <person name="Secor G."/>
            <person name="Swingle B."/>
        </authorList>
    </citation>
    <scope>NUCLEOTIDE SEQUENCE [LARGE SCALE GENOMIC DNA]</scope>
    <source>
        <strain evidence="2 4">UMSS2</strain>
    </source>
</reference>
<dbReference type="GO" id="GO:0052621">
    <property type="term" value="F:diguanylate cyclase activity"/>
    <property type="evidence" value="ECO:0007669"/>
    <property type="project" value="UniProtKB-EC"/>
</dbReference>
<dbReference type="Pfam" id="PF00990">
    <property type="entry name" value="GGDEF"/>
    <property type="match status" value="1"/>
</dbReference>
<protein>
    <submittedName>
        <fullName evidence="2 3">Diguanylate cyclase</fullName>
        <ecNumber evidence="2 3">2.7.7.65</ecNumber>
    </submittedName>
</protein>